<gene>
    <name evidence="2" type="ORF">BU14_1056s0002</name>
</gene>
<evidence type="ECO:0000313" key="3">
    <source>
        <dbReference type="Proteomes" id="UP000218209"/>
    </source>
</evidence>
<proteinExistence type="predicted"/>
<organism evidence="2 3">
    <name type="scientific">Porphyra umbilicalis</name>
    <name type="common">Purple laver</name>
    <name type="synonym">Red alga</name>
    <dbReference type="NCBI Taxonomy" id="2786"/>
    <lineage>
        <taxon>Eukaryota</taxon>
        <taxon>Rhodophyta</taxon>
        <taxon>Bangiophyceae</taxon>
        <taxon>Bangiales</taxon>
        <taxon>Bangiaceae</taxon>
        <taxon>Porphyra</taxon>
    </lineage>
</organism>
<dbReference type="AlphaFoldDB" id="A0A1X6NMR7"/>
<keyword evidence="3" id="KW-1185">Reference proteome</keyword>
<keyword evidence="1" id="KW-1133">Transmembrane helix</keyword>
<feature type="transmembrane region" description="Helical" evidence="1">
    <location>
        <begin position="207"/>
        <end position="224"/>
    </location>
</feature>
<keyword evidence="1" id="KW-0472">Membrane</keyword>
<feature type="transmembrane region" description="Helical" evidence="1">
    <location>
        <begin position="268"/>
        <end position="291"/>
    </location>
</feature>
<evidence type="ECO:0000313" key="2">
    <source>
        <dbReference type="EMBL" id="OSX69862.1"/>
    </source>
</evidence>
<dbReference type="EMBL" id="KV919376">
    <property type="protein sequence ID" value="OSX69862.1"/>
    <property type="molecule type" value="Genomic_DNA"/>
</dbReference>
<dbReference type="Proteomes" id="UP000218209">
    <property type="component" value="Unassembled WGS sequence"/>
</dbReference>
<keyword evidence="1" id="KW-0812">Transmembrane</keyword>
<sequence>MAPSAAPCPPTVIKPQAVNGAPPVVAADGLVYNFSFGSNMCAETLVTRSMAGALSPSWSERAYLPNWHLAFDLIGAPPTEPLMASIVPCRAAAAGGGGCALAAGSVAPATGAADAAATAAASEGGALAYRRHWLWVHRYAPPHAPVRAVVFVTLPHLRAGVWPGAGALCPSARYRSLVLRGVAGASLDRSYGVAVAASSAAAPAEGFGVRLVAAFFFVCFFWLYRRPVGLPQRAYRAVAVPAYVARERVRGWAAAAGKGRGGVGATAAACWTGVMLAAMAPFAVVGLAMVVRKDGWQGVVGKARTAMNVQMSMGAM</sequence>
<evidence type="ECO:0000256" key="1">
    <source>
        <dbReference type="SAM" id="Phobius"/>
    </source>
</evidence>
<name>A0A1X6NMR7_PORUM</name>
<reference evidence="2 3" key="1">
    <citation type="submission" date="2017-03" db="EMBL/GenBank/DDBJ databases">
        <title>WGS assembly of Porphyra umbilicalis.</title>
        <authorList>
            <person name="Brawley S.H."/>
            <person name="Blouin N.A."/>
            <person name="Ficko-Blean E."/>
            <person name="Wheeler G.L."/>
            <person name="Lohr M."/>
            <person name="Goodson H.V."/>
            <person name="Jenkins J.W."/>
            <person name="Blaby-Haas C.E."/>
            <person name="Helliwell K.E."/>
            <person name="Chan C."/>
            <person name="Marriage T."/>
            <person name="Bhattacharya D."/>
            <person name="Klein A.S."/>
            <person name="Badis Y."/>
            <person name="Brodie J."/>
            <person name="Cao Y."/>
            <person name="Collen J."/>
            <person name="Dittami S.M."/>
            <person name="Gachon C.M."/>
            <person name="Green B.R."/>
            <person name="Karpowicz S."/>
            <person name="Kim J.W."/>
            <person name="Kudahl U."/>
            <person name="Lin S."/>
            <person name="Michel G."/>
            <person name="Mittag M."/>
            <person name="Olson B.J."/>
            <person name="Pangilinan J."/>
            <person name="Peng Y."/>
            <person name="Qiu H."/>
            <person name="Shu S."/>
            <person name="Singer J.T."/>
            <person name="Smith A.G."/>
            <person name="Sprecher B.N."/>
            <person name="Wagner V."/>
            <person name="Wang W."/>
            <person name="Wang Z.-Y."/>
            <person name="Yan J."/>
            <person name="Yarish C."/>
            <person name="Zoeuner-Riek S."/>
            <person name="Zhuang Y."/>
            <person name="Zou Y."/>
            <person name="Lindquist E.A."/>
            <person name="Grimwood J."/>
            <person name="Barry K."/>
            <person name="Rokhsar D.S."/>
            <person name="Schmutz J."/>
            <person name="Stiller J.W."/>
            <person name="Grossman A.R."/>
            <person name="Prochnik S.E."/>
        </authorList>
    </citation>
    <scope>NUCLEOTIDE SEQUENCE [LARGE SCALE GENOMIC DNA]</scope>
    <source>
        <strain evidence="2">4086291</strain>
    </source>
</reference>
<evidence type="ECO:0008006" key="4">
    <source>
        <dbReference type="Google" id="ProtNLM"/>
    </source>
</evidence>
<dbReference type="Gene3D" id="3.10.490.10">
    <property type="entry name" value="Gamma-glutamyl cyclotransferase-like"/>
    <property type="match status" value="1"/>
</dbReference>
<accession>A0A1X6NMR7</accession>
<protein>
    <recommendedName>
        <fullName evidence="4">Gamma-glutamylcyclotransferase</fullName>
    </recommendedName>
</protein>